<dbReference type="Pfam" id="PF00300">
    <property type="entry name" value="His_Phos_1"/>
    <property type="match status" value="1"/>
</dbReference>
<dbReference type="Proteomes" id="UP001451606">
    <property type="component" value="Chromosome"/>
</dbReference>
<feature type="binding site" evidence="2">
    <location>
        <begin position="12"/>
        <end position="19"/>
    </location>
    <ligand>
        <name>substrate</name>
    </ligand>
</feature>
<organism evidence="3 4">
    <name type="scientific">Oxyplasma meridianum</name>
    <dbReference type="NCBI Taxonomy" id="3073602"/>
    <lineage>
        <taxon>Archaea</taxon>
        <taxon>Methanobacteriati</taxon>
        <taxon>Thermoplasmatota</taxon>
        <taxon>Thermoplasmata</taxon>
        <taxon>Thermoplasmatales</taxon>
        <taxon>Thermoplasmataceae</taxon>
        <taxon>Oxyplasma</taxon>
    </lineage>
</organism>
<dbReference type="InterPro" id="IPR029033">
    <property type="entry name" value="His_PPase_superfam"/>
</dbReference>
<reference evidence="3 4" key="1">
    <citation type="submission" date="2023-09" db="EMBL/GenBank/DDBJ databases">
        <authorList>
            <person name="Golyshina O.V."/>
            <person name="Lunev E.A."/>
            <person name="Bargiela R."/>
            <person name="Gaines M.C."/>
            <person name="Daum B."/>
            <person name="Bale N.J."/>
            <person name="Koenen M."/>
            <person name="Sinninghe Damst J.S."/>
            <person name="Yakimov M."/>
            <person name="Golyshin P.N."/>
        </authorList>
    </citation>
    <scope>NUCLEOTIDE SEQUENCE [LARGE SCALE GENOMIC DNA]</scope>
    <source>
        <strain evidence="3 4">M1</strain>
    </source>
</reference>
<dbReference type="PIRSF" id="PIRSF000709">
    <property type="entry name" value="6PFK_2-Ptase"/>
    <property type="match status" value="1"/>
</dbReference>
<dbReference type="InterPro" id="IPR013078">
    <property type="entry name" value="His_Pase_superF_clade-1"/>
</dbReference>
<gene>
    <name evidence="3" type="ORF">OXIME_000623</name>
</gene>
<evidence type="ECO:0000313" key="4">
    <source>
        <dbReference type="Proteomes" id="UP001451606"/>
    </source>
</evidence>
<feature type="active site" description="Proton donor/acceptor" evidence="1">
    <location>
        <position position="87"/>
    </location>
</feature>
<feature type="binding site" evidence="2">
    <location>
        <position position="62"/>
    </location>
    <ligand>
        <name>substrate</name>
    </ligand>
</feature>
<dbReference type="InterPro" id="IPR050275">
    <property type="entry name" value="PGM_Phosphatase"/>
</dbReference>
<feature type="active site" description="Tele-phosphohistidine intermediate" evidence="1">
    <location>
        <position position="13"/>
    </location>
</feature>
<accession>A0AAX4NH85</accession>
<dbReference type="SMART" id="SM00855">
    <property type="entry name" value="PGAM"/>
    <property type="match status" value="1"/>
</dbReference>
<dbReference type="EMBL" id="CP133772">
    <property type="protein sequence ID" value="WYY00070.1"/>
    <property type="molecule type" value="Genomic_DNA"/>
</dbReference>
<proteinExistence type="predicted"/>
<evidence type="ECO:0000256" key="2">
    <source>
        <dbReference type="PIRSR" id="PIRSR613078-2"/>
    </source>
</evidence>
<evidence type="ECO:0000256" key="1">
    <source>
        <dbReference type="PIRSR" id="PIRSR613078-1"/>
    </source>
</evidence>
<dbReference type="PANTHER" id="PTHR48100:SF1">
    <property type="entry name" value="HISTIDINE PHOSPHATASE FAMILY PROTEIN-RELATED"/>
    <property type="match status" value="1"/>
</dbReference>
<dbReference type="AlphaFoldDB" id="A0AAX4NH85"/>
<name>A0AAX4NH85_9ARCH</name>
<dbReference type="SUPFAM" id="SSF53254">
    <property type="entry name" value="Phosphoglycerate mutase-like"/>
    <property type="match status" value="1"/>
</dbReference>
<keyword evidence="4" id="KW-1185">Reference proteome</keyword>
<protein>
    <submittedName>
        <fullName evidence="3">Histidine phosphatase family protein</fullName>
    </submittedName>
</protein>
<dbReference type="RefSeq" id="WP_393972022.1">
    <property type="nucleotide sequence ID" value="NZ_CP133772.1"/>
</dbReference>
<evidence type="ECO:0000313" key="3">
    <source>
        <dbReference type="EMBL" id="WYY00070.1"/>
    </source>
</evidence>
<sequence length="203" mass="23433">MQNNQTRYIIARHGETYSNLNRCWQGMGDSPLTERGKKEAESLAERLKNYKISKIITSKLARSVETGKIISERLRVKEVLSSDQLNERNLGILEGYTTQEIREKFGIEFTTITSRDIDRLEGVEAWKPFVRRVFAYLEYVKNENNPGTVLFVTHGGVMRCVFNTLTNTYEQKVLFNNCSYLVLHPEKGNCLIDSVNTMNHMEV</sequence>
<dbReference type="KEGG" id="omr:OXIME_000623"/>
<dbReference type="PANTHER" id="PTHR48100">
    <property type="entry name" value="BROAD-SPECIFICITY PHOSPHATASE YOR283W-RELATED"/>
    <property type="match status" value="1"/>
</dbReference>
<dbReference type="GO" id="GO:0016791">
    <property type="term" value="F:phosphatase activity"/>
    <property type="evidence" value="ECO:0007669"/>
    <property type="project" value="TreeGrafter"/>
</dbReference>
<dbReference type="GeneID" id="95967353"/>
<dbReference type="CDD" id="cd07067">
    <property type="entry name" value="HP_PGM_like"/>
    <property type="match status" value="1"/>
</dbReference>
<dbReference type="Gene3D" id="3.40.50.1240">
    <property type="entry name" value="Phosphoglycerate mutase-like"/>
    <property type="match status" value="1"/>
</dbReference>
<dbReference type="GO" id="GO:0005737">
    <property type="term" value="C:cytoplasm"/>
    <property type="evidence" value="ECO:0007669"/>
    <property type="project" value="TreeGrafter"/>
</dbReference>